<dbReference type="AlphaFoldDB" id="A0A011NEQ5"/>
<evidence type="ECO:0000313" key="2">
    <source>
        <dbReference type="Proteomes" id="UP000021816"/>
    </source>
</evidence>
<gene>
    <name evidence="1" type="ORF">AW10_01358</name>
</gene>
<comment type="caution">
    <text evidence="1">The sequence shown here is derived from an EMBL/GenBank/DDBJ whole genome shotgun (WGS) entry which is preliminary data.</text>
</comment>
<name>A0A011NEQ5_9PROT</name>
<dbReference type="Proteomes" id="UP000021816">
    <property type="component" value="Unassembled WGS sequence"/>
</dbReference>
<dbReference type="EMBL" id="JEMX01000026">
    <property type="protein sequence ID" value="EXI81158.1"/>
    <property type="molecule type" value="Genomic_DNA"/>
</dbReference>
<reference evidence="1 2" key="1">
    <citation type="submission" date="2014-02" db="EMBL/GenBank/DDBJ databases">
        <title>Expanding our view of genomic diversity in Candidatus Accumulibacter clades.</title>
        <authorList>
            <person name="Skennerton C.T."/>
            <person name="Barr J.J."/>
            <person name="Slater F.R."/>
            <person name="Bond P.L."/>
            <person name="Tyson G.W."/>
        </authorList>
    </citation>
    <scope>NUCLEOTIDE SEQUENCE [LARGE SCALE GENOMIC DNA]</scope>
    <source>
        <strain evidence="2">BA-92</strain>
    </source>
</reference>
<dbReference type="STRING" id="1454003.AW10_01358"/>
<evidence type="ECO:0000313" key="1">
    <source>
        <dbReference type="EMBL" id="EXI81158.1"/>
    </source>
</evidence>
<protein>
    <submittedName>
        <fullName evidence="1">Uncharacterized protein</fullName>
    </submittedName>
</protein>
<accession>A0A011NEQ5</accession>
<sequence>MSTLRFPAPRKQKAWHTLDNLMCGMPRKHGRQRPFADVPRLRLLFAGLSRGTPGYAVCQQQPEPPDDPLFDANKQRSDGSWWHTGFPDWSTF</sequence>
<organism evidence="1 2">
    <name type="scientific">Candidatus Accumulibacter appositus</name>
    <dbReference type="NCBI Taxonomy" id="1454003"/>
    <lineage>
        <taxon>Bacteria</taxon>
        <taxon>Pseudomonadati</taxon>
        <taxon>Pseudomonadota</taxon>
        <taxon>Betaproteobacteria</taxon>
        <taxon>Candidatus Accumulibacter</taxon>
    </lineage>
</organism>
<proteinExistence type="predicted"/>